<sequence length="379" mass="42033">MLSLAPRRSPAVSRIVDRGLQASVYLDLKHFGEDAKLALPTADEVRSSKGAAAVKINGKLERFWLPSPVWLKNVKVSRKEKYIEFIVTKQLHAFAPKSGLLGLPFHQSVHDVHKIASPKDFSQVDLGQMLGIMFSDDEIQVKRNSMPRNFASRALSLAFDLKESVQILFIRAFEGHKFVMLQDHQRGGFGIILINQVLLFPPTRTSKGWTPALDIVYSVVPPAPESAETRAFEARYMDAMEEVLRKHMFDNAPILKIDGDEVQAICDLLNLAHLCCGNKDLPNPMPGRMPIVSCAAKQYLKRGILTPLYPADGLERSKTAKKMVEGASKGVGGAVNKERAYADAQRKAQAMMREMMASGKDPLTLARELGIDLSQLQLS</sequence>
<dbReference type="Proteomes" id="UP000193411">
    <property type="component" value="Unassembled WGS sequence"/>
</dbReference>
<proteinExistence type="predicted"/>
<accession>A0A1Y2H745</accession>
<name>A0A1Y2H745_9FUNG</name>
<organism evidence="1 2">
    <name type="scientific">Catenaria anguillulae PL171</name>
    <dbReference type="NCBI Taxonomy" id="765915"/>
    <lineage>
        <taxon>Eukaryota</taxon>
        <taxon>Fungi</taxon>
        <taxon>Fungi incertae sedis</taxon>
        <taxon>Blastocladiomycota</taxon>
        <taxon>Blastocladiomycetes</taxon>
        <taxon>Blastocladiales</taxon>
        <taxon>Catenariaceae</taxon>
        <taxon>Catenaria</taxon>
    </lineage>
</organism>
<evidence type="ECO:0000313" key="2">
    <source>
        <dbReference type="Proteomes" id="UP000193411"/>
    </source>
</evidence>
<keyword evidence="2" id="KW-1185">Reference proteome</keyword>
<reference evidence="1 2" key="1">
    <citation type="submission" date="2016-07" db="EMBL/GenBank/DDBJ databases">
        <title>Pervasive Adenine N6-methylation of Active Genes in Fungi.</title>
        <authorList>
            <consortium name="DOE Joint Genome Institute"/>
            <person name="Mondo S.J."/>
            <person name="Dannebaum R.O."/>
            <person name="Kuo R.C."/>
            <person name="Labutti K."/>
            <person name="Haridas S."/>
            <person name="Kuo A."/>
            <person name="Salamov A."/>
            <person name="Ahrendt S.R."/>
            <person name="Lipzen A."/>
            <person name="Sullivan W."/>
            <person name="Andreopoulos W.B."/>
            <person name="Clum A."/>
            <person name="Lindquist E."/>
            <person name="Daum C."/>
            <person name="Ramamoorthy G.K."/>
            <person name="Gryganskyi A."/>
            <person name="Culley D."/>
            <person name="Magnuson J.K."/>
            <person name="James T.Y."/>
            <person name="O'Malley M.A."/>
            <person name="Stajich J.E."/>
            <person name="Spatafora J.W."/>
            <person name="Visel A."/>
            <person name="Grigoriev I.V."/>
        </authorList>
    </citation>
    <scope>NUCLEOTIDE SEQUENCE [LARGE SCALE GENOMIC DNA]</scope>
    <source>
        <strain evidence="1 2">PL171</strain>
    </source>
</reference>
<gene>
    <name evidence="1" type="ORF">BCR44DRAFT_1070774</name>
</gene>
<protein>
    <submittedName>
        <fullName evidence="1">Uncharacterized protein</fullName>
    </submittedName>
</protein>
<dbReference type="EMBL" id="MCFL01000162">
    <property type="protein sequence ID" value="ORZ29523.1"/>
    <property type="molecule type" value="Genomic_DNA"/>
</dbReference>
<evidence type="ECO:0000313" key="1">
    <source>
        <dbReference type="EMBL" id="ORZ29523.1"/>
    </source>
</evidence>
<comment type="caution">
    <text evidence="1">The sequence shown here is derived from an EMBL/GenBank/DDBJ whole genome shotgun (WGS) entry which is preliminary data.</text>
</comment>
<dbReference type="AlphaFoldDB" id="A0A1Y2H745"/>